<proteinExistence type="predicted"/>
<name>A0A0F9UJ20_9ZZZZ</name>
<dbReference type="AlphaFoldDB" id="A0A0F9UJ20"/>
<keyword evidence="1" id="KW-1133">Transmembrane helix</keyword>
<reference evidence="2" key="1">
    <citation type="journal article" date="2015" name="Nature">
        <title>Complex archaea that bridge the gap between prokaryotes and eukaryotes.</title>
        <authorList>
            <person name="Spang A."/>
            <person name="Saw J.H."/>
            <person name="Jorgensen S.L."/>
            <person name="Zaremba-Niedzwiedzka K."/>
            <person name="Martijn J."/>
            <person name="Lind A.E."/>
            <person name="van Eijk R."/>
            <person name="Schleper C."/>
            <person name="Guy L."/>
            <person name="Ettema T.J."/>
        </authorList>
    </citation>
    <scope>NUCLEOTIDE SEQUENCE</scope>
</reference>
<comment type="caution">
    <text evidence="2">The sequence shown here is derived from an EMBL/GenBank/DDBJ whole genome shotgun (WGS) entry which is preliminary data.</text>
</comment>
<dbReference type="EMBL" id="LAZR01000088">
    <property type="protein sequence ID" value="KKN93240.1"/>
    <property type="molecule type" value="Genomic_DNA"/>
</dbReference>
<evidence type="ECO:0000256" key="1">
    <source>
        <dbReference type="SAM" id="Phobius"/>
    </source>
</evidence>
<protein>
    <submittedName>
        <fullName evidence="2">Uncharacterized protein</fullName>
    </submittedName>
</protein>
<accession>A0A0F9UJ20</accession>
<feature type="transmembrane region" description="Helical" evidence="1">
    <location>
        <begin position="35"/>
        <end position="58"/>
    </location>
</feature>
<organism evidence="2">
    <name type="scientific">marine sediment metagenome</name>
    <dbReference type="NCBI Taxonomy" id="412755"/>
    <lineage>
        <taxon>unclassified sequences</taxon>
        <taxon>metagenomes</taxon>
        <taxon>ecological metagenomes</taxon>
    </lineage>
</organism>
<keyword evidence="1" id="KW-0472">Membrane</keyword>
<keyword evidence="1" id="KW-0812">Transmembrane</keyword>
<sequence>MKLGAIICLLLFVAGGALSIFQIWFAPLSADAFFKVLITLGILFIISLGITLVTREYLQDKELRKKGFID</sequence>
<evidence type="ECO:0000313" key="2">
    <source>
        <dbReference type="EMBL" id="KKN93240.1"/>
    </source>
</evidence>
<gene>
    <name evidence="2" type="ORF">LCGC14_0201050</name>
</gene>